<dbReference type="PROSITE" id="PS51257">
    <property type="entry name" value="PROKAR_LIPOPROTEIN"/>
    <property type="match status" value="1"/>
</dbReference>
<protein>
    <submittedName>
        <fullName evidence="2">Uncharacterized protein</fullName>
    </submittedName>
</protein>
<feature type="chain" id="PRO_5015724901" evidence="1">
    <location>
        <begin position="22"/>
        <end position="276"/>
    </location>
</feature>
<comment type="caution">
    <text evidence="2">The sequence shown here is derived from an EMBL/GenBank/DDBJ whole genome shotgun (WGS) entry which is preliminary data.</text>
</comment>
<evidence type="ECO:0000313" key="2">
    <source>
        <dbReference type="EMBL" id="PSG87073.1"/>
    </source>
</evidence>
<accession>A0A2T1N665</accession>
<keyword evidence="1" id="KW-0732">Signal</keyword>
<dbReference type="AlphaFoldDB" id="A0A2T1N665"/>
<keyword evidence="3" id="KW-1185">Reference proteome</keyword>
<evidence type="ECO:0000256" key="1">
    <source>
        <dbReference type="SAM" id="SignalP"/>
    </source>
</evidence>
<dbReference type="EMBL" id="PXOT01000027">
    <property type="protein sequence ID" value="PSG87073.1"/>
    <property type="molecule type" value="Genomic_DNA"/>
</dbReference>
<dbReference type="Proteomes" id="UP000238430">
    <property type="component" value="Unassembled WGS sequence"/>
</dbReference>
<dbReference type="RefSeq" id="WP_106680525.1">
    <property type="nucleotide sequence ID" value="NZ_JACHWV010000002.1"/>
</dbReference>
<reference evidence="2 3" key="1">
    <citation type="submission" date="2018-03" db="EMBL/GenBank/DDBJ databases">
        <title>Mesoflavibacter sp. HG37 and Mesoflavibacter sp. HG96 sp.nov., two marine bacteria isolated from seawater of Western Pacific Ocean.</title>
        <authorList>
            <person name="Cheng H."/>
            <person name="Wu Y.-H."/>
            <person name="Guo L.-L."/>
            <person name="Xu X.-W."/>
        </authorList>
    </citation>
    <scope>NUCLEOTIDE SEQUENCE [LARGE SCALE GENOMIC DNA]</scope>
    <source>
        <strain evidence="2 3">KCTC 42117</strain>
    </source>
</reference>
<sequence length="276" mass="31303">MKSLFYFTLILSFILFVSCSGDDQTESSSNISKDNYEVYDLENAKATLENGELVVTKINENQSDFSFKLRPLTDQYWFNVYYSNLLIYGSRKVTTKVNTSNKVTGEKYLDRGVTFNSEKMQFHNGNDIIYSQKLFGIGPEGEWNEPDIDTIVSPQPIWPIIWGAVAVGAYVLDKYDYKRINEYDADGNLIGSTSEHSWNSSAPPTDDGNGNTGIVMGETNDYQFEIYNNLLNEEPIETPDPNEPQQVAPIVIDNVEYSCTDINIIRIKDIINGRKL</sequence>
<name>A0A2T1N665_9FLAO</name>
<evidence type="ECO:0000313" key="3">
    <source>
        <dbReference type="Proteomes" id="UP000238430"/>
    </source>
</evidence>
<gene>
    <name evidence="2" type="ORF">C7H61_13260</name>
</gene>
<feature type="signal peptide" evidence="1">
    <location>
        <begin position="1"/>
        <end position="21"/>
    </location>
</feature>
<organism evidence="2 3">
    <name type="scientific">Mesoflavibacter zeaxanthinifaciens subsp. sabulilitoris</name>
    <dbReference type="NCBI Taxonomy" id="1520893"/>
    <lineage>
        <taxon>Bacteria</taxon>
        <taxon>Pseudomonadati</taxon>
        <taxon>Bacteroidota</taxon>
        <taxon>Flavobacteriia</taxon>
        <taxon>Flavobacteriales</taxon>
        <taxon>Flavobacteriaceae</taxon>
        <taxon>Mesoflavibacter</taxon>
    </lineage>
</organism>
<proteinExistence type="predicted"/>